<evidence type="ECO:0000313" key="3">
    <source>
        <dbReference type="Proteomes" id="UP000184040"/>
    </source>
</evidence>
<keyword evidence="3" id="KW-1185">Reference proteome</keyword>
<gene>
    <name evidence="2" type="ORF">SAMN04488012_102220</name>
</gene>
<protein>
    <submittedName>
        <fullName evidence="2">Uncharacterized protein</fullName>
    </submittedName>
</protein>
<dbReference type="EMBL" id="FQZA01000002">
    <property type="protein sequence ID" value="SHI66737.1"/>
    <property type="molecule type" value="Genomic_DNA"/>
</dbReference>
<evidence type="ECO:0000256" key="1">
    <source>
        <dbReference type="SAM" id="MobiDB-lite"/>
    </source>
</evidence>
<feature type="region of interest" description="Disordered" evidence="1">
    <location>
        <begin position="169"/>
        <end position="188"/>
    </location>
</feature>
<reference evidence="2 3" key="1">
    <citation type="submission" date="2016-11" db="EMBL/GenBank/DDBJ databases">
        <authorList>
            <person name="Jaros S."/>
            <person name="Januszkiewicz K."/>
            <person name="Wedrychowicz H."/>
        </authorList>
    </citation>
    <scope>NUCLEOTIDE SEQUENCE [LARGE SCALE GENOMIC DNA]</scope>
    <source>
        <strain evidence="2 3">DSM 26892</strain>
    </source>
</reference>
<dbReference type="Proteomes" id="UP000184040">
    <property type="component" value="Unassembled WGS sequence"/>
</dbReference>
<dbReference type="AlphaFoldDB" id="A0A1M6D0E1"/>
<dbReference type="STRING" id="313368.SAMN04488012_102220"/>
<evidence type="ECO:0000313" key="2">
    <source>
        <dbReference type="EMBL" id="SHI66737.1"/>
    </source>
</evidence>
<sequence length="221" mass="23625">MTMKTLLHALWDGAVRPCAPARAETFDRLLSHFVPVESVLLTIDETQVQPRALSEDTNLVSGITLGDAIAEELDVDVPYGAVILIRHEAALDDLSHAAGQAVAELAIAMVGRAPMPAARRDAVLMELASLYALKAEGDAARALGLDPVAFCKGMSDLFRAHWSRAGTVRGASPRTDAARGRPSLPATRSRLSLQDISTEIATRYAMANRGTADVDARSRIN</sequence>
<accession>A0A1M6D0E1</accession>
<name>A0A1M6D0E1_9RHOB</name>
<organism evidence="2 3">
    <name type="scientific">Palleronia salina</name>
    <dbReference type="NCBI Taxonomy" id="313368"/>
    <lineage>
        <taxon>Bacteria</taxon>
        <taxon>Pseudomonadati</taxon>
        <taxon>Pseudomonadota</taxon>
        <taxon>Alphaproteobacteria</taxon>
        <taxon>Rhodobacterales</taxon>
        <taxon>Roseobacteraceae</taxon>
        <taxon>Palleronia</taxon>
    </lineage>
</organism>
<proteinExistence type="predicted"/>